<feature type="signal peptide" evidence="1">
    <location>
        <begin position="1"/>
        <end position="21"/>
    </location>
</feature>
<comment type="caution">
    <text evidence="2">The sequence shown here is derived from an EMBL/GenBank/DDBJ whole genome shotgun (WGS) entry which is preliminary data.</text>
</comment>
<keyword evidence="1" id="KW-0732">Signal</keyword>
<dbReference type="VEuPathDB" id="FungiDB:FUN_008420"/>
<name>A0A2N0PZE6_9GLOM</name>
<dbReference type="EMBL" id="LLXJ01000266">
    <property type="protein sequence ID" value="PKC12155.1"/>
    <property type="molecule type" value="Genomic_DNA"/>
</dbReference>
<dbReference type="Proteomes" id="UP000232722">
    <property type="component" value="Unassembled WGS sequence"/>
</dbReference>
<reference evidence="2 3" key="2">
    <citation type="submission" date="2017-09" db="EMBL/GenBank/DDBJ databases">
        <title>Extensive intraspecific genome diversity in a model arbuscular mycorrhizal fungus.</title>
        <authorList>
            <person name="Chen E.C."/>
            <person name="Morin E."/>
            <person name="Beaudet D."/>
            <person name="Noel J."/>
            <person name="Ndikumana S."/>
            <person name="Charron P."/>
            <person name="St-Onge C."/>
            <person name="Giorgi J."/>
            <person name="Grigoriev I.V."/>
            <person name="Roux C."/>
            <person name="Martin F.M."/>
            <person name="Corradi N."/>
        </authorList>
    </citation>
    <scope>NUCLEOTIDE SEQUENCE [LARGE SCALE GENOMIC DNA]</scope>
    <source>
        <strain evidence="2 3">A5</strain>
    </source>
</reference>
<evidence type="ECO:0000313" key="2">
    <source>
        <dbReference type="EMBL" id="PKC12155.1"/>
    </source>
</evidence>
<protein>
    <submittedName>
        <fullName evidence="2">Uncharacterized protein</fullName>
    </submittedName>
</protein>
<gene>
    <name evidence="2" type="ORF">RhiirA5_373305</name>
</gene>
<evidence type="ECO:0000256" key="1">
    <source>
        <dbReference type="SAM" id="SignalP"/>
    </source>
</evidence>
<proteinExistence type="predicted"/>
<organism evidence="2 3">
    <name type="scientific">Rhizophagus irregularis</name>
    <dbReference type="NCBI Taxonomy" id="588596"/>
    <lineage>
        <taxon>Eukaryota</taxon>
        <taxon>Fungi</taxon>
        <taxon>Fungi incertae sedis</taxon>
        <taxon>Mucoromycota</taxon>
        <taxon>Glomeromycotina</taxon>
        <taxon>Glomeromycetes</taxon>
        <taxon>Glomerales</taxon>
        <taxon>Glomeraceae</taxon>
        <taxon>Rhizophagus</taxon>
    </lineage>
</organism>
<feature type="chain" id="PRO_5015006999" evidence="1">
    <location>
        <begin position="22"/>
        <end position="110"/>
    </location>
</feature>
<accession>A0A2N0PZE6</accession>
<evidence type="ECO:0000313" key="3">
    <source>
        <dbReference type="Proteomes" id="UP000232722"/>
    </source>
</evidence>
<dbReference type="AlphaFoldDB" id="A0A2N0PZE6"/>
<reference evidence="2 3" key="1">
    <citation type="submission" date="2016-04" db="EMBL/GenBank/DDBJ databases">
        <title>Genome analyses suggest a sexual origin of heterokaryosis in a supposedly ancient asexual fungus.</title>
        <authorList>
            <person name="Ropars J."/>
            <person name="Sedzielewska K."/>
            <person name="Noel J."/>
            <person name="Charron P."/>
            <person name="Farinelli L."/>
            <person name="Marton T."/>
            <person name="Kruger M."/>
            <person name="Pelin A."/>
            <person name="Brachmann A."/>
            <person name="Corradi N."/>
        </authorList>
    </citation>
    <scope>NUCLEOTIDE SEQUENCE [LARGE SCALE GENOMIC DNA]</scope>
    <source>
        <strain evidence="2 3">A5</strain>
    </source>
</reference>
<sequence length="110" mass="11865">MSINIMKPIFFLVLLFPFVIAFPLSPFYKCVMSGCHGKIPCQVDCGLSICDITTCTFGGPKNICDGICSYLSTQSLDFECIFRCGPTCTYACPTCTNTGFGTFSCTGGCK</sequence>